<dbReference type="SUPFAM" id="SSF103481">
    <property type="entry name" value="Multidrug resistance efflux transporter EmrE"/>
    <property type="match status" value="2"/>
</dbReference>
<dbReference type="RefSeq" id="WP_070155142.1">
    <property type="nucleotide sequence ID" value="NZ_MKQS01000021.1"/>
</dbReference>
<gene>
    <name evidence="3" type="ORF">BJN41_11440</name>
</gene>
<feature type="transmembrane region" description="Helical" evidence="1">
    <location>
        <begin position="96"/>
        <end position="119"/>
    </location>
</feature>
<feature type="transmembrane region" description="Helical" evidence="1">
    <location>
        <begin position="154"/>
        <end position="172"/>
    </location>
</feature>
<dbReference type="STRING" id="202956.BJN41_11440"/>
<feature type="transmembrane region" description="Helical" evidence="1">
    <location>
        <begin position="222"/>
        <end position="242"/>
    </location>
</feature>
<comment type="caution">
    <text evidence="3">The sequence shown here is derived from an EMBL/GenBank/DDBJ whole genome shotgun (WGS) entry which is preliminary data.</text>
</comment>
<name>A0A1E8E089_9GAMM</name>
<dbReference type="eggNOG" id="COG0697">
    <property type="taxonomic scope" value="Bacteria"/>
</dbReference>
<evidence type="ECO:0000256" key="1">
    <source>
        <dbReference type="SAM" id="Phobius"/>
    </source>
</evidence>
<feature type="transmembrane region" description="Helical" evidence="1">
    <location>
        <begin position="68"/>
        <end position="89"/>
    </location>
</feature>
<feature type="transmembrane region" description="Helical" evidence="1">
    <location>
        <begin position="277"/>
        <end position="294"/>
    </location>
</feature>
<dbReference type="AlphaFoldDB" id="A0A1E8E089"/>
<feature type="transmembrane region" description="Helical" evidence="1">
    <location>
        <begin position="248"/>
        <end position="270"/>
    </location>
</feature>
<keyword evidence="1" id="KW-0472">Membrane</keyword>
<evidence type="ECO:0000259" key="2">
    <source>
        <dbReference type="Pfam" id="PF00892"/>
    </source>
</evidence>
<protein>
    <submittedName>
        <fullName evidence="3">Multidrug transporter</fullName>
    </submittedName>
</protein>
<keyword evidence="1" id="KW-0812">Transmembrane</keyword>
<proteinExistence type="predicted"/>
<dbReference type="InterPro" id="IPR037185">
    <property type="entry name" value="EmrE-like"/>
</dbReference>
<dbReference type="Proteomes" id="UP000186931">
    <property type="component" value="Unassembled WGS sequence"/>
</dbReference>
<feature type="transmembrane region" description="Helical" evidence="1">
    <location>
        <begin position="184"/>
        <end position="210"/>
    </location>
</feature>
<feature type="transmembrane region" description="Helical" evidence="1">
    <location>
        <begin position="125"/>
        <end position="142"/>
    </location>
</feature>
<feature type="transmembrane region" description="Helical" evidence="1">
    <location>
        <begin position="34"/>
        <end position="56"/>
    </location>
</feature>
<feature type="domain" description="EamA" evidence="2">
    <location>
        <begin position="4"/>
        <end position="142"/>
    </location>
</feature>
<reference evidence="3 4" key="1">
    <citation type="submission" date="2016-10" db="EMBL/GenBank/DDBJ databases">
        <title>Genome of airborne Acinetobacter sp. 5-2Ac02 in the hospital environment: Species near to Acinetobacter towneri.</title>
        <authorList>
            <person name="Barbosa B."/>
            <person name="Fernandez-Garcia L."/>
            <person name="Gato E."/>
            <person name="Leao R."/>
            <person name="Albano R."/>
            <person name="Fernandez B."/>
            <person name="Fernandez-Cuenca F."/>
            <person name="Marques E."/>
            <person name="Tomas M."/>
        </authorList>
    </citation>
    <scope>NUCLEOTIDE SEQUENCE [LARGE SCALE GENOMIC DNA]</scope>
    <source>
        <strain evidence="3 4">5-2Ac02</strain>
    </source>
</reference>
<feature type="transmembrane region" description="Helical" evidence="1">
    <location>
        <begin position="6"/>
        <end position="22"/>
    </location>
</feature>
<organism evidence="3 4">
    <name type="scientific">Acinetobacter towneri</name>
    <dbReference type="NCBI Taxonomy" id="202956"/>
    <lineage>
        <taxon>Bacteria</taxon>
        <taxon>Pseudomonadati</taxon>
        <taxon>Pseudomonadota</taxon>
        <taxon>Gammaproteobacteria</taxon>
        <taxon>Moraxellales</taxon>
        <taxon>Moraxellaceae</taxon>
        <taxon>Acinetobacter</taxon>
    </lineage>
</organism>
<evidence type="ECO:0000313" key="3">
    <source>
        <dbReference type="EMBL" id="OFE42926.1"/>
    </source>
</evidence>
<dbReference type="Pfam" id="PF00892">
    <property type="entry name" value="EamA"/>
    <property type="match status" value="1"/>
</dbReference>
<accession>A0A1E8E089</accession>
<evidence type="ECO:0000313" key="4">
    <source>
        <dbReference type="Proteomes" id="UP000186931"/>
    </source>
</evidence>
<sequence>MISSWVLFTLMAAFMQAWRNAFQKQLSTSVDIYGVTLARFIFALPFALVYLSILQWQQPVQAELHFSSMFWLYIIIAAVCQILATALMVKLFQQKNYAVGVGLAKSEAVLAAIVGVIFLQEHLSALAWLGVAIGGIAVFLLSKGSQRSDFSFTTLAIGIGSGFSFAVTSLLVREASLELDFLPFIHRAAWVLVWVIGLQCCILLVYLGMFRRHTLYAMWQRVGLTFKVSVCSFLASLGWFSAMSMQTVAIVKTLGQIEILFSLLISAYFFKEKLARTDHWGLGLVVLAAMLVIWA</sequence>
<keyword evidence="1" id="KW-1133">Transmembrane helix</keyword>
<dbReference type="GO" id="GO:0016020">
    <property type="term" value="C:membrane"/>
    <property type="evidence" value="ECO:0007669"/>
    <property type="project" value="InterPro"/>
</dbReference>
<dbReference type="EMBL" id="MKQS01000021">
    <property type="protein sequence ID" value="OFE42926.1"/>
    <property type="molecule type" value="Genomic_DNA"/>
</dbReference>
<dbReference type="InterPro" id="IPR000620">
    <property type="entry name" value="EamA_dom"/>
</dbReference>